<organism evidence="6">
    <name type="scientific">Tetraselmis virus 1</name>
    <dbReference type="NCBI Taxonomy" id="2060617"/>
    <lineage>
        <taxon>Viruses</taxon>
        <taxon>Varidnaviria</taxon>
        <taxon>Bamfordvirae</taxon>
        <taxon>Nucleocytoviricota</taxon>
        <taxon>Megaviricetes</taxon>
        <taxon>Imitervirales</taxon>
        <taxon>Allomimiviridae</taxon>
        <taxon>Oceanusvirus</taxon>
        <taxon>Oceanusvirus kaneohense</taxon>
    </lineage>
</organism>
<dbReference type="Gene3D" id="3.40.640.10">
    <property type="entry name" value="Type I PLP-dependent aspartate aminotransferase-like (Major domain)"/>
    <property type="match status" value="1"/>
</dbReference>
<dbReference type="Pfam" id="PF00282">
    <property type="entry name" value="Pyridoxal_deC"/>
    <property type="match status" value="1"/>
</dbReference>
<protein>
    <submittedName>
        <fullName evidence="6">Histidine decarboxylase</fullName>
    </submittedName>
</protein>
<evidence type="ECO:0000256" key="4">
    <source>
        <dbReference type="ARBA" id="ARBA00022898"/>
    </source>
</evidence>
<keyword evidence="7" id="KW-1185">Reference proteome</keyword>
<evidence type="ECO:0000313" key="6">
    <source>
        <dbReference type="EMBL" id="AUF82658.1"/>
    </source>
</evidence>
<keyword evidence="5" id="KW-0456">Lyase</keyword>
<dbReference type="GO" id="GO:0030170">
    <property type="term" value="F:pyridoxal phosphate binding"/>
    <property type="evidence" value="ECO:0007669"/>
    <property type="project" value="InterPro"/>
</dbReference>
<dbReference type="InterPro" id="IPR015424">
    <property type="entry name" value="PyrdxlP-dep_Trfase"/>
</dbReference>
<dbReference type="GO" id="GO:0019752">
    <property type="term" value="P:carboxylic acid metabolic process"/>
    <property type="evidence" value="ECO:0007669"/>
    <property type="project" value="InterPro"/>
</dbReference>
<comment type="similarity">
    <text evidence="2">Belongs to the group II decarboxylase family.</text>
</comment>
<keyword evidence="4" id="KW-0663">Pyridoxal phosphate</keyword>
<dbReference type="InterPro" id="IPR015421">
    <property type="entry name" value="PyrdxlP-dep_Trfase_major"/>
</dbReference>
<evidence type="ECO:0000256" key="1">
    <source>
        <dbReference type="ARBA" id="ARBA00001933"/>
    </source>
</evidence>
<dbReference type="SUPFAM" id="SSF53383">
    <property type="entry name" value="PLP-dependent transferases"/>
    <property type="match status" value="1"/>
</dbReference>
<dbReference type="InterPro" id="IPR051151">
    <property type="entry name" value="Group_II_Decarboxylase"/>
</dbReference>
<dbReference type="PANTHER" id="PTHR46101">
    <property type="match status" value="1"/>
</dbReference>
<comment type="cofactor">
    <cofactor evidence="1">
        <name>pyridoxal 5'-phosphate</name>
        <dbReference type="ChEBI" id="CHEBI:597326"/>
    </cofactor>
</comment>
<name>A0A2P0VP20_9VIRU</name>
<evidence type="ECO:0000256" key="5">
    <source>
        <dbReference type="ARBA" id="ARBA00023239"/>
    </source>
</evidence>
<evidence type="ECO:0000313" key="7">
    <source>
        <dbReference type="Proteomes" id="UP000244773"/>
    </source>
</evidence>
<proteinExistence type="inferred from homology"/>
<accession>A0A2P0VP20</accession>
<dbReference type="GO" id="GO:0016831">
    <property type="term" value="F:carboxy-lyase activity"/>
    <property type="evidence" value="ECO:0007669"/>
    <property type="project" value="UniProtKB-KW"/>
</dbReference>
<reference evidence="6" key="1">
    <citation type="journal article" date="2018" name="Virology">
        <title>A giant virus infecting green algae encodes key fermentation genes.</title>
        <authorList>
            <person name="Schvarcz C.R."/>
            <person name="Steward G.F."/>
        </authorList>
    </citation>
    <scope>NUCLEOTIDE SEQUENCE [LARGE SCALE GENOMIC DNA]</scope>
</reference>
<dbReference type="NCBIfam" id="NF002748">
    <property type="entry name" value="PRK02769.1"/>
    <property type="match status" value="1"/>
</dbReference>
<dbReference type="Proteomes" id="UP000244773">
    <property type="component" value="Segment"/>
</dbReference>
<keyword evidence="3" id="KW-0210">Decarboxylase</keyword>
<evidence type="ECO:0000256" key="2">
    <source>
        <dbReference type="ARBA" id="ARBA00009533"/>
    </source>
</evidence>
<gene>
    <name evidence="6" type="ORF">TetV_576</name>
</gene>
<dbReference type="PANTHER" id="PTHR46101:SF2">
    <property type="entry name" value="SERINE DECARBOXYLASE"/>
    <property type="match status" value="1"/>
</dbReference>
<dbReference type="InterPro" id="IPR002129">
    <property type="entry name" value="PyrdxlP-dep_de-COase"/>
</dbReference>
<dbReference type="EMBL" id="KY322437">
    <property type="protein sequence ID" value="AUF82658.1"/>
    <property type="molecule type" value="Genomic_DNA"/>
</dbReference>
<sequence length="356" mass="40250">MDKPEWQDFASHFIGYPCNFAYDYTPVFGSFKYCVNNVGDPSVPNNYIINSKETELKVIAWFKELWNISPCNSWGYVTSSGTEGNMEGFYMARRVYPEGVLYHSDQSHYSIGKIADLLRIPSVVVKSQPNGEMDYADFEASLDTRKPAIVCATIGTTMMGAHDDVSKIHQTLERKGMIDKHYIHIDGALDGFFLPLLTYDMNFKDYAHSISISCHKFLGVTFPCGVYLMDSKYNTADRFIQYVNTVDNTISGSRNGHASVFIWHAIQTIGKSGFEKDVKKCITAAAEMVLHLKKSGVNNVFRNPNSLTVVLPAPSKEFVERWGMPVHGNISHAIVLPHVDKDMRKMFIDEYLEDIK</sequence>
<evidence type="ECO:0000256" key="3">
    <source>
        <dbReference type="ARBA" id="ARBA00022793"/>
    </source>
</evidence>